<evidence type="ECO:0000256" key="3">
    <source>
        <dbReference type="ARBA" id="ARBA00022536"/>
    </source>
</evidence>
<evidence type="ECO:0000256" key="10">
    <source>
        <dbReference type="SAM" id="Phobius"/>
    </source>
</evidence>
<dbReference type="CDD" id="cd00054">
    <property type="entry name" value="EGF_CA"/>
    <property type="match status" value="2"/>
</dbReference>
<keyword evidence="3 9" id="KW-0245">EGF-like domain</keyword>
<name>A0AAE1ALL1_9GAST</name>
<feature type="domain" description="Laminin G" evidence="12">
    <location>
        <begin position="415"/>
        <end position="585"/>
    </location>
</feature>
<dbReference type="PANTHER" id="PTHR15036">
    <property type="entry name" value="PIKACHURIN-LIKE PROTEIN"/>
    <property type="match status" value="1"/>
</dbReference>
<dbReference type="InterPro" id="IPR000742">
    <property type="entry name" value="EGF"/>
</dbReference>
<dbReference type="InterPro" id="IPR001791">
    <property type="entry name" value="Laminin_G"/>
</dbReference>
<dbReference type="PROSITE" id="PS50022">
    <property type="entry name" value="FA58C_3"/>
    <property type="match status" value="1"/>
</dbReference>
<feature type="domain" description="EGF-like" evidence="13">
    <location>
        <begin position="587"/>
        <end position="624"/>
    </location>
</feature>
<dbReference type="GO" id="GO:0016020">
    <property type="term" value="C:membrane"/>
    <property type="evidence" value="ECO:0007669"/>
    <property type="project" value="UniProtKB-SubCell"/>
</dbReference>
<keyword evidence="15" id="KW-1185">Reference proteome</keyword>
<dbReference type="SUPFAM" id="SSF57196">
    <property type="entry name" value="EGF/Laminin"/>
    <property type="match status" value="1"/>
</dbReference>
<dbReference type="Gene3D" id="2.60.120.200">
    <property type="match status" value="4"/>
</dbReference>
<dbReference type="InterPro" id="IPR013320">
    <property type="entry name" value="ConA-like_dom_sf"/>
</dbReference>
<comment type="caution">
    <text evidence="14">The sequence shown here is derived from an EMBL/GenBank/DDBJ whole genome shotgun (WGS) entry which is preliminary data.</text>
</comment>
<keyword evidence="6 10" id="KW-1133">Transmembrane helix</keyword>
<dbReference type="PROSITE" id="PS01285">
    <property type="entry name" value="FA58C_1"/>
    <property type="match status" value="1"/>
</dbReference>
<keyword evidence="7 10" id="KW-0472">Membrane</keyword>
<evidence type="ECO:0000256" key="7">
    <source>
        <dbReference type="ARBA" id="ARBA00023136"/>
    </source>
</evidence>
<feature type="domain" description="Laminin G" evidence="12">
    <location>
        <begin position="1059"/>
        <end position="1249"/>
    </location>
</feature>
<evidence type="ECO:0000256" key="9">
    <source>
        <dbReference type="PROSITE-ProRule" id="PRU00076"/>
    </source>
</evidence>
<dbReference type="InterPro" id="IPR000421">
    <property type="entry name" value="FA58C"/>
</dbReference>
<reference evidence="14" key="1">
    <citation type="journal article" date="2023" name="G3 (Bethesda)">
        <title>A reference genome for the long-term kleptoplast-retaining sea slug Elysia crispata morphotype clarki.</title>
        <authorList>
            <person name="Eastman K.E."/>
            <person name="Pendleton A.L."/>
            <person name="Shaikh M.A."/>
            <person name="Suttiyut T."/>
            <person name="Ogas R."/>
            <person name="Tomko P."/>
            <person name="Gavelis G."/>
            <person name="Widhalm J.R."/>
            <person name="Wisecaver J.H."/>
        </authorList>
    </citation>
    <scope>NUCLEOTIDE SEQUENCE</scope>
    <source>
        <strain evidence="14">ECLA1</strain>
    </source>
</reference>
<evidence type="ECO:0000259" key="13">
    <source>
        <dbReference type="PROSITE" id="PS50026"/>
    </source>
</evidence>
<dbReference type="SMART" id="SM00282">
    <property type="entry name" value="LamG"/>
    <property type="match status" value="4"/>
</dbReference>
<evidence type="ECO:0000256" key="8">
    <source>
        <dbReference type="ARBA" id="ARBA00023157"/>
    </source>
</evidence>
<evidence type="ECO:0000259" key="12">
    <source>
        <dbReference type="PROSITE" id="PS50025"/>
    </source>
</evidence>
<dbReference type="SMART" id="SM00181">
    <property type="entry name" value="EGF"/>
    <property type="match status" value="2"/>
</dbReference>
<sequence length="1355" mass="152481">MEVLTQDIDKAPEGTSLPEDGSVGDFYLRHRTMAASKILRLKVEKSTYILLIFVYFVSIVVADLRKEIHEYEDCKGSYQKRVGVQDGRIPDSALTASSFNAKRPPWQARVGRSASAWSPSIQNAMQWLQVDLGQSTIVTAVYTQGRQGSDEYVREYFLEYSDDAQTWRRFTNQLGIPMMFEGNKNDSALQIRTLLNPVVARYIRFNPQRWNMVISLRVEIVGCPFEPETVSFDGRSYIEFDMSGQAVQTTQDLFELRFKTGRPDGIIMYASGNQGDIIMLEMRRGYLYFKIDLGSTADVKGLTEVKAGSLLDDNQWHDVIIKRNRKQLRIVVDRLVNEVETNGLFYRLDLDKKMFIGGVPYFNQEGISIKYNFIGCVENVNMFGARLIRNALAGGQTSISLINNVNQFCNVKPKVPVTFPTLESYLKVTTTTNNIVNVDFEFRTYDTDGLLFYHKMAAEAFVKVIIDRDGHVRYTIQTEEDTIEDVVRNTDIMSSTDAFTDGLWHSFYFFMDSNKINCTVDRNSKVSQRSLKQSEGSDFYIGGHELYNGFRGCLRSLFVAQRIVDLNKLLLDSANSVVAATIGTCGIRDRCTPNPCEHGGYCQQTWSTFTCNCEDTGYQGELCHTSSSHISCEMHKYYSNFDGREEATIDPDGSGPLRPFKVICDRESGGEIVTLLQHDSMGPILVNGFDPPGSYVRKITYSTTELLALEEIIDRSRSCRQNVIYKCHNAKLLKNPGDLKDKTIRTYGWWVGRTHQIMRYWGGAAPGSGKCACGLKEEGCGAQSSTCYCDRVNELGDVGADVQSDQGYLEHKEYLPVLELHLGDTGTTTDSKWAEHDIGELECYGDNLFDNTVTFTQKSGALTFPTFDAQNAGDIWLQFRTTTSDGVLIHCTGDTDFVEIRLFQADTIQFRYDVGNGVSVLSFKSPSPLNDDTWHTVHVEKNRKQAWMKLDDYTGTVLNEDADLIRQLDLTEALYVGSLVGYQDGYVGCIRGLRVNGRLMDMLGKVTQQEQFGVRAGCVGKCASNPCFHQGTCREGYDTYKCDCSYTPWRGWNCGREVGVNLKKSQMIKYTFDKKNGLSASDFQRATVGFTTRTPQGILVQMTNADNSEYIQVEVNNNGGVRVALNVDSINREEVNSDEEVKINLANRQTHVVVIERYDAGTAIKVQIDNYPPLDKKLGILSSGSDTILDDPKYLYIGNNSTDNTNFGFEGCIFQMQVDNIFPLKRAFQDPKPDFVQLIPENEIKEDMCGFEEITVSPEPIKTRPNTGVLLNVTYTRIINDALSDEEKALVGIGCALFVILVACIILFCCRNRFEGADYETEEAKGAEYADNPDSAVVYNQTGLPNMPKSYEYFM</sequence>
<evidence type="ECO:0000256" key="2">
    <source>
        <dbReference type="ARBA" id="ARBA00010241"/>
    </source>
</evidence>
<dbReference type="PANTHER" id="PTHR15036:SF49">
    <property type="entry name" value="AXOTACTIN"/>
    <property type="match status" value="1"/>
</dbReference>
<dbReference type="EMBL" id="JAWDGP010001591">
    <property type="protein sequence ID" value="KAK3790042.1"/>
    <property type="molecule type" value="Genomic_DNA"/>
</dbReference>
<dbReference type="Gene3D" id="2.10.25.10">
    <property type="entry name" value="Laminin"/>
    <property type="match status" value="2"/>
</dbReference>
<evidence type="ECO:0000313" key="14">
    <source>
        <dbReference type="EMBL" id="KAK3790042.1"/>
    </source>
</evidence>
<dbReference type="Gene3D" id="2.60.120.1000">
    <property type="match status" value="1"/>
</dbReference>
<evidence type="ECO:0000256" key="6">
    <source>
        <dbReference type="ARBA" id="ARBA00022989"/>
    </source>
</evidence>
<comment type="subcellular location">
    <subcellularLocation>
        <location evidence="1">Membrane</location>
        <topology evidence="1">Single-pass type I membrane protein</topology>
    </subcellularLocation>
</comment>
<evidence type="ECO:0000256" key="5">
    <source>
        <dbReference type="ARBA" id="ARBA00022729"/>
    </source>
</evidence>
<organism evidence="14 15">
    <name type="scientific">Elysia crispata</name>
    <name type="common">lettuce slug</name>
    <dbReference type="NCBI Taxonomy" id="231223"/>
    <lineage>
        <taxon>Eukaryota</taxon>
        <taxon>Metazoa</taxon>
        <taxon>Spiralia</taxon>
        <taxon>Lophotrochozoa</taxon>
        <taxon>Mollusca</taxon>
        <taxon>Gastropoda</taxon>
        <taxon>Heterobranchia</taxon>
        <taxon>Euthyneura</taxon>
        <taxon>Panpulmonata</taxon>
        <taxon>Sacoglossa</taxon>
        <taxon>Placobranchoidea</taxon>
        <taxon>Plakobranchidae</taxon>
        <taxon>Elysia</taxon>
    </lineage>
</organism>
<evidence type="ECO:0000313" key="15">
    <source>
        <dbReference type="Proteomes" id="UP001283361"/>
    </source>
</evidence>
<dbReference type="Pfam" id="PF00008">
    <property type="entry name" value="EGF"/>
    <property type="match status" value="2"/>
</dbReference>
<dbReference type="CDD" id="cd00057">
    <property type="entry name" value="FA58C"/>
    <property type="match status" value="1"/>
</dbReference>
<keyword evidence="4 10" id="KW-0812">Transmembrane</keyword>
<dbReference type="Proteomes" id="UP001283361">
    <property type="component" value="Unassembled WGS sequence"/>
</dbReference>
<dbReference type="InterPro" id="IPR050372">
    <property type="entry name" value="Neurexin-related_CASP"/>
</dbReference>
<accession>A0AAE1ALL1</accession>
<keyword evidence="5" id="KW-0732">Signal</keyword>
<evidence type="ECO:0000256" key="1">
    <source>
        <dbReference type="ARBA" id="ARBA00004479"/>
    </source>
</evidence>
<comment type="caution">
    <text evidence="9">Lacks conserved residue(s) required for the propagation of feature annotation.</text>
</comment>
<proteinExistence type="inferred from homology"/>
<evidence type="ECO:0008006" key="16">
    <source>
        <dbReference type="Google" id="ProtNLM"/>
    </source>
</evidence>
<evidence type="ECO:0000259" key="11">
    <source>
        <dbReference type="PROSITE" id="PS50022"/>
    </source>
</evidence>
<dbReference type="Pfam" id="PF02210">
    <property type="entry name" value="Laminin_G_2"/>
    <property type="match status" value="4"/>
</dbReference>
<feature type="domain" description="Laminin G" evidence="12">
    <location>
        <begin position="227"/>
        <end position="409"/>
    </location>
</feature>
<dbReference type="PROSITE" id="PS50025">
    <property type="entry name" value="LAM_G_DOMAIN"/>
    <property type="match status" value="4"/>
</dbReference>
<keyword evidence="8" id="KW-1015">Disulfide bond</keyword>
<dbReference type="SUPFAM" id="SSF49785">
    <property type="entry name" value="Galactose-binding domain-like"/>
    <property type="match status" value="1"/>
</dbReference>
<dbReference type="FunFam" id="2.60.120.260:FF:000016">
    <property type="entry name" value="Contactin-associated protein-like 4 isoform 1"/>
    <property type="match status" value="1"/>
</dbReference>
<dbReference type="InterPro" id="IPR008979">
    <property type="entry name" value="Galactose-bd-like_sf"/>
</dbReference>
<feature type="transmembrane region" description="Helical" evidence="10">
    <location>
        <begin position="1289"/>
        <end position="1310"/>
    </location>
</feature>
<dbReference type="CDD" id="cd00110">
    <property type="entry name" value="LamG"/>
    <property type="match status" value="4"/>
</dbReference>
<feature type="domain" description="F5/8 type C" evidence="11">
    <location>
        <begin position="77"/>
        <end position="223"/>
    </location>
</feature>
<feature type="domain" description="EGF-like" evidence="13">
    <location>
        <begin position="1019"/>
        <end position="1055"/>
    </location>
</feature>
<dbReference type="Pfam" id="PF00754">
    <property type="entry name" value="F5_F8_type_C"/>
    <property type="match status" value="1"/>
</dbReference>
<gene>
    <name evidence="14" type="ORF">RRG08_040962</name>
</gene>
<dbReference type="SUPFAM" id="SSF49899">
    <property type="entry name" value="Concanavalin A-like lectins/glucanases"/>
    <property type="match status" value="4"/>
</dbReference>
<protein>
    <recommendedName>
        <fullName evidence="16">Neurexin-4</fullName>
    </recommendedName>
</protein>
<dbReference type="SMART" id="SM00231">
    <property type="entry name" value="FA58C"/>
    <property type="match status" value="1"/>
</dbReference>
<evidence type="ECO:0000256" key="4">
    <source>
        <dbReference type="ARBA" id="ARBA00022692"/>
    </source>
</evidence>
<dbReference type="Gene3D" id="2.60.120.260">
    <property type="entry name" value="Galactose-binding domain-like"/>
    <property type="match status" value="1"/>
</dbReference>
<dbReference type="PROSITE" id="PS01286">
    <property type="entry name" value="FA58C_2"/>
    <property type="match status" value="1"/>
</dbReference>
<comment type="similarity">
    <text evidence="2">Belongs to the neurexin family.</text>
</comment>
<dbReference type="PROSITE" id="PS50026">
    <property type="entry name" value="EGF_3"/>
    <property type="match status" value="2"/>
</dbReference>
<feature type="domain" description="Laminin G" evidence="12">
    <location>
        <begin position="851"/>
        <end position="1018"/>
    </location>
</feature>